<dbReference type="InterPro" id="IPR001087">
    <property type="entry name" value="GDSL"/>
</dbReference>
<keyword evidence="4" id="KW-0325">Glycoprotein</keyword>
<evidence type="ECO:0000256" key="4">
    <source>
        <dbReference type="ARBA" id="ARBA00023180"/>
    </source>
</evidence>
<evidence type="ECO:0000313" key="6">
    <source>
        <dbReference type="RefSeq" id="XP_016480693.1"/>
    </source>
</evidence>
<dbReference type="PANTHER" id="PTHR22835">
    <property type="entry name" value="ZINC FINGER FYVE DOMAIN CONTAINING PROTEIN"/>
    <property type="match status" value="1"/>
</dbReference>
<comment type="similarity">
    <text evidence="1">Belongs to the 'GDSL' lipolytic enzyme family.</text>
</comment>
<dbReference type="Pfam" id="PF00657">
    <property type="entry name" value="Lipase_GDSL"/>
    <property type="match status" value="1"/>
</dbReference>
<dbReference type="InterPro" id="IPR036514">
    <property type="entry name" value="SGNH_hydro_sf"/>
</dbReference>
<dbReference type="STRING" id="4097.A0A1S4AW07"/>
<dbReference type="RefSeq" id="XP_016480693.1">
    <property type="nucleotide sequence ID" value="XM_016625207.1"/>
</dbReference>
<proteinExistence type="inferred from homology"/>
<dbReference type="GeneID" id="107801813"/>
<dbReference type="AlphaFoldDB" id="A0A1S4AW07"/>
<dbReference type="OMA" id="QNDMAVE"/>
<dbReference type="GO" id="GO:0016788">
    <property type="term" value="F:hydrolase activity, acting on ester bonds"/>
    <property type="evidence" value="ECO:0007669"/>
    <property type="project" value="InterPro"/>
</dbReference>
<evidence type="ECO:0000256" key="1">
    <source>
        <dbReference type="ARBA" id="ARBA00008668"/>
    </source>
</evidence>
<dbReference type="Gene3D" id="3.40.50.1110">
    <property type="entry name" value="SGNH hydrolase"/>
    <property type="match status" value="1"/>
</dbReference>
<reference evidence="5" key="1">
    <citation type="journal article" date="2014" name="Nat. Commun.">
        <title>The tobacco genome sequence and its comparison with those of tomato and potato.</title>
        <authorList>
            <person name="Sierro N."/>
            <person name="Battey J.N."/>
            <person name="Ouadi S."/>
            <person name="Bakaher N."/>
            <person name="Bovet L."/>
            <person name="Willig A."/>
            <person name="Goepfert S."/>
            <person name="Peitsch M.C."/>
            <person name="Ivanov N.V."/>
        </authorList>
    </citation>
    <scope>NUCLEOTIDE SEQUENCE [LARGE SCALE GENOMIC DNA]</scope>
</reference>
<evidence type="ECO:0000256" key="2">
    <source>
        <dbReference type="ARBA" id="ARBA00022729"/>
    </source>
</evidence>
<accession>A0A1S4AW07</accession>
<sequence length="429" mass="47719">MVGMTIFSCFCQLLTFSILSVSFPFSWNSVCLEQMRSRAMECAGILLVSLLLVPLKSVATEADKNISCSNLPPCNFPAIYNFGDSNSDTGGISAAFQPIQAPYGESFFHKPAGRLSDGRLLIDFIAEHMRLPYLSVYLDSIGSNFRHGANFATGGSTIRRQNQTIFQSGISPFSLDVQIMQFHRFEGRTEELYRQAADLSEKNKFPRPREFSKALYTLDIGQTDLAVGFRQMSNIQLRAAIPDIINQFSAAVTRLYQQGARAFWIHNTGPIGCLPTATLYLRNPKPGVLDNYGCLKSQNKMALEFNRQLETRIRTLRAELGHAAITYVDVYAAKYELISNANSQGFMEPHKICCGLHEGNTHVWCGQKAIVRGAEVFGGACANPSIYISWDGVHYSQAANQWTANQILNGSFSDPPIPITHACHKRLHY</sequence>
<keyword evidence="2" id="KW-0732">Signal</keyword>
<gene>
    <name evidence="6" type="primary">LOC107801813</name>
</gene>
<reference evidence="6" key="2">
    <citation type="submission" date="2025-08" db="UniProtKB">
        <authorList>
            <consortium name="RefSeq"/>
        </authorList>
    </citation>
    <scope>IDENTIFICATION</scope>
</reference>
<dbReference type="InterPro" id="IPR035669">
    <property type="entry name" value="SGNH_plant_lipase-like"/>
</dbReference>
<dbReference type="CDD" id="cd01837">
    <property type="entry name" value="SGNH_plant_lipase_like"/>
    <property type="match status" value="1"/>
</dbReference>
<keyword evidence="3" id="KW-0378">Hydrolase</keyword>
<evidence type="ECO:0000256" key="3">
    <source>
        <dbReference type="ARBA" id="ARBA00022801"/>
    </source>
</evidence>
<dbReference type="PaxDb" id="4097-A0A1S4AW07"/>
<dbReference type="SUPFAM" id="SSF52266">
    <property type="entry name" value="SGNH hydrolase"/>
    <property type="match status" value="1"/>
</dbReference>
<name>A0A1S4AW07_TOBAC</name>
<dbReference type="OrthoDB" id="1219249at2759"/>
<dbReference type="Proteomes" id="UP000790787">
    <property type="component" value="Chromosome 17"/>
</dbReference>
<dbReference type="PANTHER" id="PTHR22835:SF546">
    <property type="entry name" value="GDSL-LIKE LIPASE_ACYLHYDROLASE"/>
    <property type="match status" value="1"/>
</dbReference>
<dbReference type="KEGG" id="nta:107801813"/>
<keyword evidence="5" id="KW-1185">Reference proteome</keyword>
<evidence type="ECO:0000313" key="5">
    <source>
        <dbReference type="Proteomes" id="UP000790787"/>
    </source>
</evidence>
<organism evidence="5 6">
    <name type="scientific">Nicotiana tabacum</name>
    <name type="common">Common tobacco</name>
    <dbReference type="NCBI Taxonomy" id="4097"/>
    <lineage>
        <taxon>Eukaryota</taxon>
        <taxon>Viridiplantae</taxon>
        <taxon>Streptophyta</taxon>
        <taxon>Embryophyta</taxon>
        <taxon>Tracheophyta</taxon>
        <taxon>Spermatophyta</taxon>
        <taxon>Magnoliopsida</taxon>
        <taxon>eudicotyledons</taxon>
        <taxon>Gunneridae</taxon>
        <taxon>Pentapetalae</taxon>
        <taxon>asterids</taxon>
        <taxon>lamiids</taxon>
        <taxon>Solanales</taxon>
        <taxon>Solanaceae</taxon>
        <taxon>Nicotianoideae</taxon>
        <taxon>Nicotianeae</taxon>
        <taxon>Nicotiana</taxon>
    </lineage>
</organism>
<protein>
    <submittedName>
        <fullName evidence="6">GDSL esterase/lipase At5g14450</fullName>
    </submittedName>
</protein>